<dbReference type="SUPFAM" id="SSF109604">
    <property type="entry name" value="HD-domain/PDEase-like"/>
    <property type="match status" value="1"/>
</dbReference>
<dbReference type="SMART" id="SM00471">
    <property type="entry name" value="HDc"/>
    <property type="match status" value="1"/>
</dbReference>
<reference evidence="3 4" key="1">
    <citation type="submission" date="2015-09" db="EMBL/GenBank/DDBJ databases">
        <title>Genome sequence of Acetobacterium wieringae DSM 1911.</title>
        <authorList>
            <person name="Poehlein A."/>
            <person name="Bengelsdorf F.R."/>
            <person name="Schiel-Bengelsdorf B."/>
            <person name="Duerre P."/>
            <person name="Daniel R."/>
        </authorList>
    </citation>
    <scope>NUCLEOTIDE SEQUENCE [LARGE SCALE GENOMIC DNA]</scope>
    <source>
        <strain evidence="3 4">DSM 1911</strain>
    </source>
</reference>
<dbReference type="EMBL" id="LKEU01000037">
    <property type="protein sequence ID" value="OFV69692.1"/>
    <property type="molecule type" value="Genomic_DNA"/>
</dbReference>
<dbReference type="AlphaFoldDB" id="A0A1F2PFQ6"/>
<accession>A0A1F2PFQ6</accession>
<dbReference type="GO" id="GO:0071111">
    <property type="term" value="F:cyclic-guanylate-specific phosphodiesterase activity"/>
    <property type="evidence" value="ECO:0007669"/>
    <property type="project" value="UniProtKB-EC"/>
</dbReference>
<organism evidence="3 4">
    <name type="scientific">Acetobacterium wieringae</name>
    <dbReference type="NCBI Taxonomy" id="52694"/>
    <lineage>
        <taxon>Bacteria</taxon>
        <taxon>Bacillati</taxon>
        <taxon>Bacillota</taxon>
        <taxon>Clostridia</taxon>
        <taxon>Eubacteriales</taxon>
        <taxon>Eubacteriaceae</taxon>
        <taxon>Acetobacterium</taxon>
    </lineage>
</organism>
<dbReference type="NCBIfam" id="TIGR00254">
    <property type="entry name" value="GGDEF"/>
    <property type="match status" value="1"/>
</dbReference>
<keyword evidence="3" id="KW-0378">Hydrolase</keyword>
<dbReference type="InterPro" id="IPR043128">
    <property type="entry name" value="Rev_trsase/Diguanyl_cyclase"/>
</dbReference>
<dbReference type="PROSITE" id="PS51832">
    <property type="entry name" value="HD_GYP"/>
    <property type="match status" value="1"/>
</dbReference>
<evidence type="ECO:0000313" key="3">
    <source>
        <dbReference type="EMBL" id="OFV69692.1"/>
    </source>
</evidence>
<dbReference type="Gene3D" id="1.10.3210.10">
    <property type="entry name" value="Hypothetical protein af1432"/>
    <property type="match status" value="1"/>
</dbReference>
<dbReference type="PROSITE" id="PS50887">
    <property type="entry name" value="GGDEF"/>
    <property type="match status" value="1"/>
</dbReference>
<dbReference type="EC" id="3.1.4.52" evidence="3"/>
<dbReference type="CDD" id="cd01949">
    <property type="entry name" value="GGDEF"/>
    <property type="match status" value="1"/>
</dbReference>
<feature type="domain" description="GGDEF" evidence="1">
    <location>
        <begin position="1"/>
        <end position="116"/>
    </location>
</feature>
<dbReference type="PANTHER" id="PTHR43155">
    <property type="entry name" value="CYCLIC DI-GMP PHOSPHODIESTERASE PA4108-RELATED"/>
    <property type="match status" value="1"/>
</dbReference>
<dbReference type="PANTHER" id="PTHR43155:SF2">
    <property type="entry name" value="CYCLIC DI-GMP PHOSPHODIESTERASE PA4108"/>
    <property type="match status" value="1"/>
</dbReference>
<dbReference type="InterPro" id="IPR037522">
    <property type="entry name" value="HD_GYP_dom"/>
</dbReference>
<dbReference type="InterPro" id="IPR003607">
    <property type="entry name" value="HD/PDEase_dom"/>
</dbReference>
<evidence type="ECO:0000259" key="1">
    <source>
        <dbReference type="PROSITE" id="PS50887"/>
    </source>
</evidence>
<evidence type="ECO:0000313" key="4">
    <source>
        <dbReference type="Proteomes" id="UP000176244"/>
    </source>
</evidence>
<comment type="caution">
    <text evidence="3">The sequence shown here is derived from an EMBL/GenBank/DDBJ whole genome shotgun (WGS) entry which is preliminary data.</text>
</comment>
<dbReference type="STRING" id="52694.ACWI_28300"/>
<dbReference type="Pfam" id="PF00990">
    <property type="entry name" value="GGDEF"/>
    <property type="match status" value="1"/>
</dbReference>
<dbReference type="SUPFAM" id="SSF55073">
    <property type="entry name" value="Nucleotide cyclase"/>
    <property type="match status" value="1"/>
</dbReference>
<dbReference type="Gene3D" id="3.30.70.270">
    <property type="match status" value="1"/>
</dbReference>
<dbReference type="InterPro" id="IPR000160">
    <property type="entry name" value="GGDEF_dom"/>
</dbReference>
<sequence length="295" mass="33517">MTNDAFGHLAGDSLLIAASQVLTHCCRSTDVVVRWGGDEFVMLLPNTDEETVKKRMSNMIDAVVSCKVDQGILSISFGWATKHSKTEPFTELFKKAESMMYKNKLKMKSEVRQNTIQSIMYTLYEKSAVEKIHAERVCYYCMRIAKEMNMKEIELEQLRWTGMLHDIGKVTIDKEILEKKGELTPEEWNVIKKHPETGYHIINSAPEMVGIATAILCHHERWDGKGYPKGLVGEEIPILSRIMAVGASYDTILSERTYKKAKTKSEALQELQNYAGTQFDPQIVSLFVNRVANTL</sequence>
<gene>
    <name evidence="3" type="primary">rpfG_15</name>
    <name evidence="3" type="ORF">ACWI_28300</name>
</gene>
<dbReference type="CDD" id="cd00077">
    <property type="entry name" value="HDc"/>
    <property type="match status" value="1"/>
</dbReference>
<proteinExistence type="predicted"/>
<protein>
    <submittedName>
        <fullName evidence="3">Cyclic di-GMP phosphodiesterase response regulator RpfG</fullName>
        <ecNumber evidence="3">3.1.4.52</ecNumber>
    </submittedName>
</protein>
<dbReference type="Pfam" id="PF13487">
    <property type="entry name" value="HD_5"/>
    <property type="match status" value="1"/>
</dbReference>
<feature type="domain" description="HD-GYP" evidence="2">
    <location>
        <begin position="108"/>
        <end position="295"/>
    </location>
</feature>
<dbReference type="SMART" id="SM00267">
    <property type="entry name" value="GGDEF"/>
    <property type="match status" value="1"/>
</dbReference>
<dbReference type="InterPro" id="IPR029787">
    <property type="entry name" value="Nucleotide_cyclase"/>
</dbReference>
<dbReference type="Proteomes" id="UP000176244">
    <property type="component" value="Unassembled WGS sequence"/>
</dbReference>
<name>A0A1F2PFQ6_9FIRM</name>
<evidence type="ECO:0000259" key="2">
    <source>
        <dbReference type="PROSITE" id="PS51832"/>
    </source>
</evidence>